<feature type="compositionally biased region" description="Polar residues" evidence="1">
    <location>
        <begin position="111"/>
        <end position="126"/>
    </location>
</feature>
<protein>
    <submittedName>
        <fullName evidence="2">Uncharacterized protein</fullName>
    </submittedName>
</protein>
<evidence type="ECO:0000313" key="3">
    <source>
        <dbReference type="Proteomes" id="UP000054558"/>
    </source>
</evidence>
<sequence>MRLRILRKGDADADDAADVGDSSRLPPGFSRLEDNLKPEELPHALQTRSEDDAGHTMHVRRIIQHTQLNDVGQSIFDIRDELQPLSRERSAERETRSSPQRTESPPVAKTTLGNSDKGSSATEVMK</sequence>
<evidence type="ECO:0000256" key="1">
    <source>
        <dbReference type="SAM" id="MobiDB-lite"/>
    </source>
</evidence>
<keyword evidence="3" id="KW-1185">Reference proteome</keyword>
<organism evidence="2 3">
    <name type="scientific">Klebsormidium nitens</name>
    <name type="common">Green alga</name>
    <name type="synonym">Ulothrix nitens</name>
    <dbReference type="NCBI Taxonomy" id="105231"/>
    <lineage>
        <taxon>Eukaryota</taxon>
        <taxon>Viridiplantae</taxon>
        <taxon>Streptophyta</taxon>
        <taxon>Klebsormidiophyceae</taxon>
        <taxon>Klebsormidiales</taxon>
        <taxon>Klebsormidiaceae</taxon>
        <taxon>Klebsormidium</taxon>
    </lineage>
</organism>
<gene>
    <name evidence="2" type="ORF">KFL_008560060</name>
</gene>
<proteinExistence type="predicted"/>
<accession>A0A1Y1ISP4</accession>
<name>A0A1Y1ISP4_KLENI</name>
<feature type="region of interest" description="Disordered" evidence="1">
    <location>
        <begin position="1"/>
        <end position="57"/>
    </location>
</feature>
<feature type="region of interest" description="Disordered" evidence="1">
    <location>
        <begin position="81"/>
        <end position="126"/>
    </location>
</feature>
<evidence type="ECO:0000313" key="2">
    <source>
        <dbReference type="EMBL" id="GAQ91796.1"/>
    </source>
</evidence>
<feature type="compositionally biased region" description="Basic and acidic residues" evidence="1">
    <location>
        <begin position="81"/>
        <end position="96"/>
    </location>
</feature>
<feature type="compositionally biased region" description="Basic and acidic residues" evidence="1">
    <location>
        <begin position="31"/>
        <end position="55"/>
    </location>
</feature>
<dbReference type="EMBL" id="DF237805">
    <property type="protein sequence ID" value="GAQ91796.1"/>
    <property type="molecule type" value="Genomic_DNA"/>
</dbReference>
<reference evidence="2 3" key="1">
    <citation type="journal article" date="2014" name="Nat. Commun.">
        <title>Klebsormidium flaccidum genome reveals primary factors for plant terrestrial adaptation.</title>
        <authorList>
            <person name="Hori K."/>
            <person name="Maruyama F."/>
            <person name="Fujisawa T."/>
            <person name="Togashi T."/>
            <person name="Yamamoto N."/>
            <person name="Seo M."/>
            <person name="Sato S."/>
            <person name="Yamada T."/>
            <person name="Mori H."/>
            <person name="Tajima N."/>
            <person name="Moriyama T."/>
            <person name="Ikeuchi M."/>
            <person name="Watanabe M."/>
            <person name="Wada H."/>
            <person name="Kobayashi K."/>
            <person name="Saito M."/>
            <person name="Masuda T."/>
            <person name="Sasaki-Sekimoto Y."/>
            <person name="Mashiguchi K."/>
            <person name="Awai K."/>
            <person name="Shimojima M."/>
            <person name="Masuda S."/>
            <person name="Iwai M."/>
            <person name="Nobusawa T."/>
            <person name="Narise T."/>
            <person name="Kondo S."/>
            <person name="Saito H."/>
            <person name="Sato R."/>
            <person name="Murakawa M."/>
            <person name="Ihara Y."/>
            <person name="Oshima-Yamada Y."/>
            <person name="Ohtaka K."/>
            <person name="Satoh M."/>
            <person name="Sonobe K."/>
            <person name="Ishii M."/>
            <person name="Ohtani R."/>
            <person name="Kanamori-Sato M."/>
            <person name="Honoki R."/>
            <person name="Miyazaki D."/>
            <person name="Mochizuki H."/>
            <person name="Umetsu J."/>
            <person name="Higashi K."/>
            <person name="Shibata D."/>
            <person name="Kamiya Y."/>
            <person name="Sato N."/>
            <person name="Nakamura Y."/>
            <person name="Tabata S."/>
            <person name="Ida S."/>
            <person name="Kurokawa K."/>
            <person name="Ohta H."/>
        </authorList>
    </citation>
    <scope>NUCLEOTIDE SEQUENCE [LARGE SCALE GENOMIC DNA]</scope>
    <source>
        <strain evidence="2 3">NIES-2285</strain>
    </source>
</reference>
<dbReference type="AlphaFoldDB" id="A0A1Y1ISP4"/>
<dbReference type="Proteomes" id="UP000054558">
    <property type="component" value="Unassembled WGS sequence"/>
</dbReference>